<dbReference type="InterPro" id="IPR009695">
    <property type="entry name" value="Diacylglyc_glucosyltr_N"/>
</dbReference>
<gene>
    <name evidence="7" type="ORF">ERL59_09285</name>
</gene>
<dbReference type="GO" id="GO:0016758">
    <property type="term" value="F:hexosyltransferase activity"/>
    <property type="evidence" value="ECO:0007669"/>
    <property type="project" value="InterPro"/>
</dbReference>
<organism evidence="7 8">
    <name type="scientific">Chengkuizengella marina</name>
    <dbReference type="NCBI Taxonomy" id="2507566"/>
    <lineage>
        <taxon>Bacteria</taxon>
        <taxon>Bacillati</taxon>
        <taxon>Bacillota</taxon>
        <taxon>Bacilli</taxon>
        <taxon>Bacillales</taxon>
        <taxon>Paenibacillaceae</taxon>
        <taxon>Chengkuizengella</taxon>
    </lineage>
</organism>
<dbReference type="PANTHER" id="PTHR43025:SF3">
    <property type="entry name" value="MONOGALACTOSYLDIACYLGLYCEROL SYNTHASE 1, CHLOROPLASTIC"/>
    <property type="match status" value="1"/>
</dbReference>
<dbReference type="Pfam" id="PF04101">
    <property type="entry name" value="Glyco_tran_28_C"/>
    <property type="match status" value="1"/>
</dbReference>
<name>A0A6N9Q2Y6_9BACL</name>
<evidence type="ECO:0000256" key="1">
    <source>
        <dbReference type="ARBA" id="ARBA00004370"/>
    </source>
</evidence>
<comment type="caution">
    <text evidence="7">The sequence shown here is derived from an EMBL/GenBank/DDBJ whole genome shotgun (WGS) entry which is preliminary data.</text>
</comment>
<dbReference type="Pfam" id="PF06925">
    <property type="entry name" value="MGDG_synth"/>
    <property type="match status" value="1"/>
</dbReference>
<evidence type="ECO:0000313" key="8">
    <source>
        <dbReference type="Proteomes" id="UP000448943"/>
    </source>
</evidence>
<evidence type="ECO:0000259" key="6">
    <source>
        <dbReference type="Pfam" id="PF06925"/>
    </source>
</evidence>
<dbReference type="InterPro" id="IPR007235">
    <property type="entry name" value="Glyco_trans_28_C"/>
</dbReference>
<dbReference type="AlphaFoldDB" id="A0A6N9Q2Y6"/>
<reference evidence="7 8" key="1">
    <citation type="submission" date="2019-01" db="EMBL/GenBank/DDBJ databases">
        <title>Chengkuizengella sp. nov., isolated from deep-sea sediment of East Pacific Ocean.</title>
        <authorList>
            <person name="Yang J."/>
            <person name="Lai Q."/>
            <person name="Shao Z."/>
        </authorList>
    </citation>
    <scope>NUCLEOTIDE SEQUENCE [LARGE SCALE GENOMIC DNA]</scope>
    <source>
        <strain evidence="7 8">YPA3-1-1</strain>
    </source>
</reference>
<dbReference type="Gene3D" id="3.40.50.2000">
    <property type="entry name" value="Glycogen Phosphorylase B"/>
    <property type="match status" value="2"/>
</dbReference>
<evidence type="ECO:0000256" key="4">
    <source>
        <dbReference type="ARBA" id="ARBA00022679"/>
    </source>
</evidence>
<feature type="domain" description="Glycosyl transferase family 28 C-terminal" evidence="5">
    <location>
        <begin position="207"/>
        <end position="340"/>
    </location>
</feature>
<evidence type="ECO:0000313" key="7">
    <source>
        <dbReference type="EMBL" id="NBI29152.1"/>
    </source>
</evidence>
<dbReference type="Proteomes" id="UP000448943">
    <property type="component" value="Unassembled WGS sequence"/>
</dbReference>
<evidence type="ECO:0000256" key="3">
    <source>
        <dbReference type="ARBA" id="ARBA00022676"/>
    </source>
</evidence>
<accession>A0A6N9Q2Y6</accession>
<dbReference type="EMBL" id="SIJB01000022">
    <property type="protein sequence ID" value="NBI29152.1"/>
    <property type="molecule type" value="Genomic_DNA"/>
</dbReference>
<dbReference type="GO" id="GO:0009247">
    <property type="term" value="P:glycolipid biosynthetic process"/>
    <property type="evidence" value="ECO:0007669"/>
    <property type="project" value="InterPro"/>
</dbReference>
<keyword evidence="4 7" id="KW-0808">Transferase</keyword>
<comment type="similarity">
    <text evidence="2">Belongs to the glycosyltransferase 28 family.</text>
</comment>
<comment type="subcellular location">
    <subcellularLocation>
        <location evidence="1">Membrane</location>
    </subcellularLocation>
</comment>
<proteinExistence type="inferred from homology"/>
<sequence>MSAVLQQKNVLILSEGFGTGHTQAAYAISDGLKNQFIDTKVIELLKFLHPNLAPHFFNVYRKTLNVQPKIYEKLYKSQYENSLNRFTQMLLHRIFYARTYTFIKQFQPDTILCTHPFPNAVIARLKRLGLQIPLYTVLTDYVIHGAWITPETDKYLIPTEEIKRQLIKKNVPEEKIMISGIPIHSKFWKTNEKLKIRDKFGLQTMPTVLIMGGGWGMMKYNELMEYLLLWKDKIQFIICMGNNDKARKKIISNTKFQHPNIHIFGFTKAIDELMDVSDLLITKPGGITCTEGLVKQLPMLFYNPIPGHEEDNCQFFLNHHLAEKLTSIEELKFWLNQLVQQQEITFQSNSFCTTQFSVDEINCLI</sequence>
<evidence type="ECO:0000256" key="2">
    <source>
        <dbReference type="ARBA" id="ARBA00006962"/>
    </source>
</evidence>
<protein>
    <submittedName>
        <fullName evidence="7">UDP-N-acetylglucosamine--LPS N-acetylglucosamine transferase</fullName>
    </submittedName>
</protein>
<feature type="domain" description="Diacylglycerol glucosyltransferase N-terminal" evidence="6">
    <location>
        <begin position="21"/>
        <end position="183"/>
    </location>
</feature>
<dbReference type="PANTHER" id="PTHR43025">
    <property type="entry name" value="MONOGALACTOSYLDIACYLGLYCEROL SYNTHASE"/>
    <property type="match status" value="1"/>
</dbReference>
<keyword evidence="8" id="KW-1185">Reference proteome</keyword>
<keyword evidence="3" id="KW-0328">Glycosyltransferase</keyword>
<dbReference type="InterPro" id="IPR050519">
    <property type="entry name" value="Glycosyltransf_28_UgtP"/>
</dbReference>
<dbReference type="GO" id="GO:0016020">
    <property type="term" value="C:membrane"/>
    <property type="evidence" value="ECO:0007669"/>
    <property type="project" value="UniProtKB-SubCell"/>
</dbReference>
<evidence type="ECO:0000259" key="5">
    <source>
        <dbReference type="Pfam" id="PF04101"/>
    </source>
</evidence>
<dbReference type="SUPFAM" id="SSF53756">
    <property type="entry name" value="UDP-Glycosyltransferase/glycogen phosphorylase"/>
    <property type="match status" value="1"/>
</dbReference>